<feature type="binding site" evidence="17">
    <location>
        <position position="629"/>
    </location>
    <ligand>
        <name>substrate</name>
    </ligand>
</feature>
<comment type="catalytic activity">
    <reaction evidence="1">
        <text>an N-(acyl)-sphingosylphosphoethanolamine = an N-(acyl)-sphingosyl-1,3-cyclic phosphate + ethanolamine</text>
        <dbReference type="Rhea" id="RHEA:60648"/>
        <dbReference type="ChEBI" id="CHEBI:57603"/>
        <dbReference type="ChEBI" id="CHEBI:143891"/>
        <dbReference type="ChEBI" id="CHEBI:143892"/>
    </reaction>
</comment>
<dbReference type="PROSITE" id="PS50007">
    <property type="entry name" value="PIPLC_X_DOMAIN"/>
    <property type="match status" value="1"/>
</dbReference>
<keyword evidence="7 20" id="KW-0378">Hydrolase</keyword>
<proteinExistence type="predicted"/>
<dbReference type="Pfam" id="PF09279">
    <property type="entry name" value="EF-hand_like"/>
    <property type="match status" value="1"/>
</dbReference>
<feature type="binding site" evidence="17">
    <location>
        <position position="600"/>
    </location>
    <ligand>
        <name>substrate</name>
    </ligand>
</feature>
<dbReference type="CDD" id="cd16202">
    <property type="entry name" value="EFh_PI-PLCdelta"/>
    <property type="match status" value="1"/>
</dbReference>
<feature type="binding site" evidence="17">
    <location>
        <position position="539"/>
    </location>
    <ligand>
        <name>substrate</name>
    </ligand>
</feature>
<dbReference type="Gene3D" id="1.10.238.10">
    <property type="entry name" value="EF-hand"/>
    <property type="match status" value="2"/>
</dbReference>
<dbReference type="AlphaFoldDB" id="A0A131Z7G0"/>
<feature type="domain" description="C2" evidence="22">
    <location>
        <begin position="689"/>
        <end position="813"/>
    </location>
</feature>
<dbReference type="GO" id="GO:0016829">
    <property type="term" value="F:lyase activity"/>
    <property type="evidence" value="ECO:0007669"/>
    <property type="project" value="UniProtKB-KW"/>
</dbReference>
<dbReference type="FunFam" id="2.30.29.30:FF:000088">
    <property type="entry name" value="Phosphoinositide phospholipase C"/>
    <property type="match status" value="1"/>
</dbReference>
<comment type="cofactor">
    <cofactor evidence="18">
        <name>Ca(2+)</name>
        <dbReference type="ChEBI" id="CHEBI:29108"/>
    </cofactor>
    <text evidence="18">Binds 3 Ca(2+) ions per subunit. Two of the Ca(2+) ions are bound to the C2 domain.</text>
</comment>
<dbReference type="PROSITE" id="PS50222">
    <property type="entry name" value="EF_HAND_2"/>
    <property type="match status" value="1"/>
</dbReference>
<dbReference type="PROSITE" id="PS50003">
    <property type="entry name" value="PH_DOMAIN"/>
    <property type="match status" value="1"/>
</dbReference>
<evidence type="ECO:0000256" key="15">
    <source>
        <dbReference type="ARBA" id="ARBA00023674"/>
    </source>
</evidence>
<dbReference type="InterPro" id="IPR011992">
    <property type="entry name" value="EF-hand-dom_pair"/>
</dbReference>
<feature type="active site" evidence="16">
    <location>
        <position position="455"/>
    </location>
</feature>
<dbReference type="Gene3D" id="2.60.40.150">
    <property type="entry name" value="C2 domain"/>
    <property type="match status" value="1"/>
</dbReference>
<dbReference type="CDD" id="cd08593">
    <property type="entry name" value="PI-PLCc_delta"/>
    <property type="match status" value="1"/>
</dbReference>
<dbReference type="InterPro" id="IPR001192">
    <property type="entry name" value="PI-PLC_fam"/>
</dbReference>
<dbReference type="EC" id="3.1.4.11" evidence="3 20"/>
<evidence type="ECO:0000313" key="25">
    <source>
        <dbReference type="EMBL" id="JAP87227.1"/>
    </source>
</evidence>
<keyword evidence="5 18" id="KW-0479">Metal-binding</keyword>
<keyword evidence="12" id="KW-1015">Disulfide bond</keyword>
<dbReference type="SMART" id="SM00149">
    <property type="entry name" value="PLCYc"/>
    <property type="match status" value="1"/>
</dbReference>
<feature type="binding site" evidence="17">
    <location>
        <begin position="109"/>
        <end position="137"/>
    </location>
    <ligand>
        <name>substrate</name>
    </ligand>
</feature>
<dbReference type="SUPFAM" id="SSF47473">
    <property type="entry name" value="EF-hand"/>
    <property type="match status" value="1"/>
</dbReference>
<evidence type="ECO:0000256" key="8">
    <source>
        <dbReference type="ARBA" id="ARBA00022837"/>
    </source>
</evidence>
<dbReference type="InterPro" id="IPR001849">
    <property type="entry name" value="PH_domain"/>
</dbReference>
<evidence type="ECO:0000256" key="5">
    <source>
        <dbReference type="ARBA" id="ARBA00022723"/>
    </source>
</evidence>
<sequence>QGSFFSGRRYAVRLEILSYRKKKKRQRMLGARWTSSWDFKPRHRIGVDACDRQCARECAATASDWRERFDCMDSSCSTLDGGDSPTLNAESAAIEDVLQCLARGMRLYKVRSVKKVYRRRYQLLLDNMHLVYRRSRKPFFVARKPNVDIFEVEEVRQGWKTDVFNGVERKYQRGARSHYLPFSVDMREDRCFSLILSPKHETLDLVARTPNECELWVRGLRHLVANCKNTRRDQEYERWLRDQFQKADVNKSGSLNFQECQGLLKQLNITMDKRHCQALFHAANFKKHKVSGEDVLDRDEFVAFYHSLLSRPDVDAIFKTFAGHSMNVMGPEQLLKFLTQEQKMNVSLADCKRIIEKYEADKHKPQGFLGIAGFREMLLSEEHDIFDAKHRQVCQDMNQPLNHYYIASSHNTYLVQGQLVGSSSVEGYIRALKKGCRCLELDVWDGPDNEPIVYHGYTLTTKILFRDVLESVKLYAFRESQYPVILSLENHCTLEQQKVMAKHLVEILGSLLYKKPISDKETAMPPPSALLNKVLIKGKKLNKDLSLDEDEYSDDEGTEAKTSHGAVLAKELSDCVNYCKATHFKSFEEAEKWRFNEMASFSEVKASKISSTPEGAQSFVRHNSKHLSRIYPKGTRTDSSNYDPIKFWNVGCQIVALNYQSWDQKMFFNEAKFSLNGRCGYVLMPEFLRKGNFRMDSPDPSLKRTLVLRIISGQQLPKPLETTDGEIVDPYVVVKVFGHPLDNQKVKTRFVRNNGFNPTWDEQFELPVHVPELAMLAFTVKDESRTGKNMKLAKFAIPLDAVCEGYRHVRLYNNAFISLVPASLFVHVSFRKP</sequence>
<dbReference type="Pfam" id="PF00388">
    <property type="entry name" value="PI-PLC-X"/>
    <property type="match status" value="1"/>
</dbReference>
<evidence type="ECO:0000256" key="11">
    <source>
        <dbReference type="ARBA" id="ARBA00023098"/>
    </source>
</evidence>
<dbReference type="PANTHER" id="PTHR10336">
    <property type="entry name" value="PHOSPHOINOSITIDE-SPECIFIC PHOSPHOLIPASE C FAMILY PROTEIN"/>
    <property type="match status" value="1"/>
</dbReference>
<keyword evidence="13" id="KW-0807">Transducer</keyword>
<dbReference type="CDD" id="cd01248">
    <property type="entry name" value="PH_PLC_ELMO1"/>
    <property type="match status" value="1"/>
</dbReference>
<protein>
    <recommendedName>
        <fullName evidence="3 20">Phosphoinositide phospholipase C</fullName>
        <ecNumber evidence="3 20">3.1.4.11</ecNumber>
    </recommendedName>
</protein>
<dbReference type="GO" id="GO:0004435">
    <property type="term" value="F:phosphatidylinositol-4,5-bisphosphate phospholipase C activity"/>
    <property type="evidence" value="ECO:0007669"/>
    <property type="project" value="UniProtKB-EC"/>
</dbReference>
<evidence type="ECO:0000256" key="2">
    <source>
        <dbReference type="ARBA" id="ARBA00004496"/>
    </source>
</evidence>
<dbReference type="CDD" id="cd00275">
    <property type="entry name" value="C2_PLC_like"/>
    <property type="match status" value="1"/>
</dbReference>
<feature type="glycosylation site" description="O-linked (GlcNAc) serine" evidence="19">
    <location>
        <position position="291"/>
    </location>
</feature>
<feature type="binding site" evidence="18">
    <location>
        <position position="753"/>
    </location>
    <ligand>
        <name>Ca(2+)</name>
        <dbReference type="ChEBI" id="CHEBI:29108"/>
        <label>4</label>
    </ligand>
</feature>
<comment type="catalytic activity">
    <reaction evidence="15">
        <text>a 1,2-diacyl-sn-glycero-3-phospho-(1D-myo-inositol-4,5-bisphosphate) + H2O = 1D-myo-inositol 1,4,5-trisphosphate + a 1,2-diacyl-sn-glycerol + H(+)</text>
        <dbReference type="Rhea" id="RHEA:33179"/>
        <dbReference type="ChEBI" id="CHEBI:15377"/>
        <dbReference type="ChEBI" id="CHEBI:15378"/>
        <dbReference type="ChEBI" id="CHEBI:17815"/>
        <dbReference type="ChEBI" id="CHEBI:58456"/>
        <dbReference type="ChEBI" id="CHEBI:203600"/>
        <dbReference type="EC" id="3.1.4.11"/>
    </reaction>
    <physiologicalReaction direction="left-to-right" evidence="15">
        <dbReference type="Rhea" id="RHEA:33180"/>
    </physiologicalReaction>
</comment>
<name>A0A131Z7G0_RHIAP</name>
<feature type="binding site" evidence="18">
    <location>
        <position position="727"/>
    </location>
    <ligand>
        <name>Ca(2+)</name>
        <dbReference type="ChEBI" id="CHEBI:29108"/>
        <label>4</label>
    </ligand>
</feature>
<feature type="binding site" evidence="18">
    <location>
        <position position="442"/>
    </location>
    <ligand>
        <name>Ca(2+)</name>
        <dbReference type="ChEBI" id="CHEBI:29108"/>
        <label>3</label>
        <note>catalytic</note>
    </ligand>
</feature>
<evidence type="ECO:0000259" key="22">
    <source>
        <dbReference type="PROSITE" id="PS50004"/>
    </source>
</evidence>
<dbReference type="Gene3D" id="2.30.29.30">
    <property type="entry name" value="Pleckstrin-homology domain (PH domain)/Phosphotyrosine-binding domain (PTB)"/>
    <property type="match status" value="1"/>
</dbReference>
<dbReference type="Gene3D" id="3.20.20.190">
    <property type="entry name" value="Phosphatidylinositol (PI) phosphodiesterase"/>
    <property type="match status" value="1"/>
</dbReference>
<reference evidence="25" key="1">
    <citation type="journal article" date="2016" name="Ticks Tick Borne Dis.">
        <title>De novo assembly and annotation of the salivary gland transcriptome of Rhipicephalus appendiculatus male and female ticks during blood feeding.</title>
        <authorList>
            <person name="de Castro M.H."/>
            <person name="de Klerk D."/>
            <person name="Pienaar R."/>
            <person name="Latif A.A."/>
            <person name="Rees D.J."/>
            <person name="Mans B.J."/>
        </authorList>
    </citation>
    <scope>NUCLEOTIDE SEQUENCE</scope>
    <source>
        <tissue evidence="25">Salivary glands</tissue>
    </source>
</reference>
<dbReference type="InterPro" id="IPR001711">
    <property type="entry name" value="PLipase_C_Pinositol-sp_Y"/>
</dbReference>
<feature type="binding site" evidence="18">
    <location>
        <position position="489"/>
    </location>
    <ligand>
        <name>Ca(2+)</name>
        <dbReference type="ChEBI" id="CHEBI:29108"/>
        <label>3</label>
        <note>catalytic</note>
    </ligand>
</feature>
<comment type="subcellular location">
    <subcellularLocation>
        <location evidence="2">Cytoplasm</location>
    </subcellularLocation>
</comment>
<feature type="non-terminal residue" evidence="25">
    <location>
        <position position="1"/>
    </location>
</feature>
<feature type="binding site" evidence="18">
    <location>
        <position position="782"/>
    </location>
    <ligand>
        <name>Ca(2+)</name>
        <dbReference type="ChEBI" id="CHEBI:29108"/>
        <label>5</label>
    </ligand>
</feature>
<dbReference type="InterPro" id="IPR002048">
    <property type="entry name" value="EF_hand_dom"/>
</dbReference>
<dbReference type="PANTHER" id="PTHR10336:SF209">
    <property type="entry name" value="PHOSPHOINOSITIDE PHOSPHOLIPASE C"/>
    <property type="match status" value="1"/>
</dbReference>
<feature type="domain" description="EF-hand" evidence="24">
    <location>
        <begin position="235"/>
        <end position="270"/>
    </location>
</feature>
<dbReference type="GO" id="GO:0005737">
    <property type="term" value="C:cytoplasm"/>
    <property type="evidence" value="ECO:0007669"/>
    <property type="project" value="UniProtKB-SubCell"/>
</dbReference>
<feature type="binding site" evidence="18">
    <location>
        <position position="729"/>
    </location>
    <ligand>
        <name>Ca(2+)</name>
        <dbReference type="ChEBI" id="CHEBI:29108"/>
        <label>4</label>
    </ligand>
</feature>
<dbReference type="InterPro" id="IPR015359">
    <property type="entry name" value="PLC_EF-hand-like"/>
</dbReference>
<dbReference type="GO" id="GO:0016042">
    <property type="term" value="P:lipid catabolic process"/>
    <property type="evidence" value="ECO:0007669"/>
    <property type="project" value="UniProtKB-KW"/>
</dbReference>
<dbReference type="FunFam" id="1.10.238.10:FF:000005">
    <property type="entry name" value="Phosphoinositide phospholipase C"/>
    <property type="match status" value="1"/>
</dbReference>
<feature type="domain" description="PI-PLC Y-box" evidence="23">
    <location>
        <begin position="572"/>
        <end position="689"/>
    </location>
</feature>
<dbReference type="SUPFAM" id="SSF49562">
    <property type="entry name" value="C2 domain (Calcium/lipid-binding domain, CaLB)"/>
    <property type="match status" value="1"/>
</dbReference>
<dbReference type="InterPro" id="IPR028391">
    <property type="entry name" value="PLC-delta1_cat"/>
</dbReference>
<keyword evidence="9" id="KW-0460">Magnesium</keyword>
<dbReference type="PROSITE" id="PS50004">
    <property type="entry name" value="C2"/>
    <property type="match status" value="1"/>
</dbReference>
<evidence type="ECO:0000256" key="9">
    <source>
        <dbReference type="ARBA" id="ARBA00022842"/>
    </source>
</evidence>
<keyword evidence="14" id="KW-0456">Lyase</keyword>
<evidence type="ECO:0000259" key="23">
    <source>
        <dbReference type="PROSITE" id="PS50008"/>
    </source>
</evidence>
<evidence type="ECO:0000259" key="21">
    <source>
        <dbReference type="PROSITE" id="PS50003"/>
    </source>
</evidence>
<dbReference type="GO" id="GO:0005886">
    <property type="term" value="C:plasma membrane"/>
    <property type="evidence" value="ECO:0007669"/>
    <property type="project" value="TreeGrafter"/>
</dbReference>
<dbReference type="SMART" id="SM00239">
    <property type="entry name" value="C2"/>
    <property type="match status" value="1"/>
</dbReference>
<dbReference type="InterPro" id="IPR011993">
    <property type="entry name" value="PH-like_dom_sf"/>
</dbReference>
<keyword evidence="4" id="KW-0963">Cytoplasm</keyword>
<evidence type="ECO:0000256" key="1">
    <source>
        <dbReference type="ARBA" id="ARBA00000110"/>
    </source>
</evidence>
<evidence type="ECO:0000256" key="6">
    <source>
        <dbReference type="ARBA" id="ARBA00022737"/>
    </source>
</evidence>
<keyword evidence="8 18" id="KW-0106">Calcium</keyword>
<evidence type="ECO:0000256" key="12">
    <source>
        <dbReference type="ARBA" id="ARBA00023157"/>
    </source>
</evidence>
<evidence type="ECO:0000259" key="24">
    <source>
        <dbReference type="PROSITE" id="PS50222"/>
    </source>
</evidence>
<dbReference type="EMBL" id="GEDV01001330">
    <property type="protein sequence ID" value="JAP87227.1"/>
    <property type="molecule type" value="Transcribed_RNA"/>
</dbReference>
<feature type="domain" description="PH" evidence="21">
    <location>
        <begin position="99"/>
        <end position="225"/>
    </location>
</feature>
<keyword evidence="10 20" id="KW-0442">Lipid degradation</keyword>
<keyword evidence="11 20" id="KW-0443">Lipid metabolism</keyword>
<dbReference type="PROSITE" id="PS50008">
    <property type="entry name" value="PIPLC_Y_DOMAIN"/>
    <property type="match status" value="1"/>
</dbReference>
<evidence type="ECO:0000256" key="13">
    <source>
        <dbReference type="ARBA" id="ARBA00023224"/>
    </source>
</evidence>
<dbReference type="Pfam" id="PF00387">
    <property type="entry name" value="PI-PLC-Y"/>
    <property type="match status" value="1"/>
</dbReference>
<keyword evidence="19" id="KW-0325">Glycoprotein</keyword>
<keyword evidence="6" id="KW-0677">Repeat</keyword>
<accession>A0A131Z7G0</accession>
<evidence type="ECO:0000256" key="18">
    <source>
        <dbReference type="PIRSR" id="PIRSR628391-3"/>
    </source>
</evidence>
<evidence type="ECO:0000256" key="19">
    <source>
        <dbReference type="PIRSR" id="PIRSR628391-4"/>
    </source>
</evidence>
<evidence type="ECO:0000256" key="16">
    <source>
        <dbReference type="PIRSR" id="PIRSR628391-1"/>
    </source>
</evidence>
<feature type="binding site" evidence="18">
    <location>
        <position position="411"/>
    </location>
    <ligand>
        <name>Ca(2+)</name>
        <dbReference type="ChEBI" id="CHEBI:29108"/>
        <label>3</label>
        <note>catalytic</note>
    </ligand>
</feature>
<dbReference type="FunFam" id="3.20.20.190:FF:000039">
    <property type="entry name" value="Phosphoinositide phospholipase C"/>
    <property type="match status" value="1"/>
</dbReference>
<evidence type="ECO:0000256" key="20">
    <source>
        <dbReference type="RuleBase" id="RU361133"/>
    </source>
</evidence>
<evidence type="ECO:0000256" key="10">
    <source>
        <dbReference type="ARBA" id="ARBA00022963"/>
    </source>
</evidence>
<evidence type="ECO:0000256" key="3">
    <source>
        <dbReference type="ARBA" id="ARBA00012368"/>
    </source>
</evidence>
<dbReference type="Pfam" id="PF00168">
    <property type="entry name" value="C2"/>
    <property type="match status" value="1"/>
</dbReference>
<dbReference type="GO" id="GO:0005509">
    <property type="term" value="F:calcium ion binding"/>
    <property type="evidence" value="ECO:0007669"/>
    <property type="project" value="InterPro"/>
</dbReference>
<evidence type="ECO:0000256" key="17">
    <source>
        <dbReference type="PIRSR" id="PIRSR628391-2"/>
    </source>
</evidence>
<dbReference type="InterPro" id="IPR035892">
    <property type="entry name" value="C2_domain_sf"/>
</dbReference>
<dbReference type="SMART" id="SM00148">
    <property type="entry name" value="PLCXc"/>
    <property type="match status" value="1"/>
</dbReference>
<dbReference type="GO" id="GO:0035556">
    <property type="term" value="P:intracellular signal transduction"/>
    <property type="evidence" value="ECO:0007669"/>
    <property type="project" value="InterPro"/>
</dbReference>
<evidence type="ECO:0000256" key="4">
    <source>
        <dbReference type="ARBA" id="ARBA00022490"/>
    </source>
</evidence>
<dbReference type="Pfam" id="PF16457">
    <property type="entry name" value="PH_12"/>
    <property type="match status" value="1"/>
</dbReference>
<dbReference type="InterPro" id="IPR000008">
    <property type="entry name" value="C2_dom"/>
</dbReference>
<dbReference type="PRINTS" id="PR00390">
    <property type="entry name" value="PHPHLIPASEC"/>
</dbReference>
<dbReference type="SUPFAM" id="SSF50729">
    <property type="entry name" value="PH domain-like"/>
    <property type="match status" value="1"/>
</dbReference>
<evidence type="ECO:0000256" key="7">
    <source>
        <dbReference type="ARBA" id="ARBA00022801"/>
    </source>
</evidence>
<dbReference type="InterPro" id="IPR017946">
    <property type="entry name" value="PLC-like_Pdiesterase_TIM-brl"/>
</dbReference>
<organism evidence="25">
    <name type="scientific">Rhipicephalus appendiculatus</name>
    <name type="common">Brown ear tick</name>
    <dbReference type="NCBI Taxonomy" id="34631"/>
    <lineage>
        <taxon>Eukaryota</taxon>
        <taxon>Metazoa</taxon>
        <taxon>Ecdysozoa</taxon>
        <taxon>Arthropoda</taxon>
        <taxon>Chelicerata</taxon>
        <taxon>Arachnida</taxon>
        <taxon>Acari</taxon>
        <taxon>Parasitiformes</taxon>
        <taxon>Ixodida</taxon>
        <taxon>Ixodoidea</taxon>
        <taxon>Ixodidae</taxon>
        <taxon>Rhipicephalinae</taxon>
        <taxon>Rhipicephalus</taxon>
        <taxon>Rhipicephalus</taxon>
    </lineage>
</organism>
<feature type="active site" evidence="16">
    <location>
        <position position="410"/>
    </location>
</feature>
<feature type="binding site" evidence="18">
    <location>
        <position position="440"/>
    </location>
    <ligand>
        <name>Ca(2+)</name>
        <dbReference type="ChEBI" id="CHEBI:29108"/>
        <label>3</label>
        <note>catalytic</note>
    </ligand>
</feature>
<feature type="binding site" evidence="17">
    <location>
        <position position="537"/>
    </location>
    <ligand>
        <name>substrate</name>
    </ligand>
</feature>
<dbReference type="InterPro" id="IPR000909">
    <property type="entry name" value="PLipase_C_PInositol-sp_X_dom"/>
</dbReference>
<dbReference type="SUPFAM" id="SSF51695">
    <property type="entry name" value="PLC-like phosphodiesterases"/>
    <property type="match status" value="1"/>
</dbReference>
<evidence type="ECO:0000256" key="14">
    <source>
        <dbReference type="ARBA" id="ARBA00023239"/>
    </source>
</evidence>